<comment type="caution">
    <text evidence="1">The sequence shown here is derived from an EMBL/GenBank/DDBJ whole genome shotgun (WGS) entry which is preliminary data.</text>
</comment>
<protein>
    <submittedName>
        <fullName evidence="1">Uncharacterized protein</fullName>
    </submittedName>
</protein>
<proteinExistence type="predicted"/>
<accession>A0A0V0TFY5</accession>
<dbReference type="Proteomes" id="UP000055048">
    <property type="component" value="Unassembled WGS sequence"/>
</dbReference>
<evidence type="ECO:0000313" key="2">
    <source>
        <dbReference type="Proteomes" id="UP000055048"/>
    </source>
</evidence>
<name>A0A0V0TFY5_9BILA</name>
<dbReference type="EMBL" id="JYDJ01000289">
    <property type="protein sequence ID" value="KRX37916.1"/>
    <property type="molecule type" value="Genomic_DNA"/>
</dbReference>
<dbReference type="AlphaFoldDB" id="A0A0V0TFY5"/>
<reference evidence="1 2" key="1">
    <citation type="submission" date="2015-01" db="EMBL/GenBank/DDBJ databases">
        <title>Evolution of Trichinella species and genotypes.</title>
        <authorList>
            <person name="Korhonen P.K."/>
            <person name="Edoardo P."/>
            <person name="Giuseppe L.R."/>
            <person name="Gasser R.B."/>
        </authorList>
    </citation>
    <scope>NUCLEOTIDE SEQUENCE [LARGE SCALE GENOMIC DNA]</scope>
    <source>
        <strain evidence="1">ISS417</strain>
    </source>
</reference>
<evidence type="ECO:0000313" key="1">
    <source>
        <dbReference type="EMBL" id="KRX37916.1"/>
    </source>
</evidence>
<organism evidence="1 2">
    <name type="scientific">Trichinella murrelli</name>
    <dbReference type="NCBI Taxonomy" id="144512"/>
    <lineage>
        <taxon>Eukaryota</taxon>
        <taxon>Metazoa</taxon>
        <taxon>Ecdysozoa</taxon>
        <taxon>Nematoda</taxon>
        <taxon>Enoplea</taxon>
        <taxon>Dorylaimia</taxon>
        <taxon>Trichinellida</taxon>
        <taxon>Trichinellidae</taxon>
        <taxon>Trichinella</taxon>
    </lineage>
</organism>
<sequence length="75" mass="8857">MKAYDYLRSTMSSAKGTLKANSFEMFVSLEEKWSFPKMNAKLRSSRHERMLLWKRPSEVKRARCQSGWPTGWLIV</sequence>
<gene>
    <name evidence="1" type="ORF">T05_2503</name>
</gene>
<keyword evidence="2" id="KW-1185">Reference proteome</keyword>